<dbReference type="Proteomes" id="UP001321760">
    <property type="component" value="Unassembled WGS sequence"/>
</dbReference>
<reference evidence="2" key="1">
    <citation type="journal article" date="2023" name="Mol. Phylogenet. Evol.">
        <title>Genome-scale phylogeny and comparative genomics of the fungal order Sordariales.</title>
        <authorList>
            <person name="Hensen N."/>
            <person name="Bonometti L."/>
            <person name="Westerberg I."/>
            <person name="Brannstrom I.O."/>
            <person name="Guillou S."/>
            <person name="Cros-Aarteil S."/>
            <person name="Calhoun S."/>
            <person name="Haridas S."/>
            <person name="Kuo A."/>
            <person name="Mondo S."/>
            <person name="Pangilinan J."/>
            <person name="Riley R."/>
            <person name="LaButti K."/>
            <person name="Andreopoulos B."/>
            <person name="Lipzen A."/>
            <person name="Chen C."/>
            <person name="Yan M."/>
            <person name="Daum C."/>
            <person name="Ng V."/>
            <person name="Clum A."/>
            <person name="Steindorff A."/>
            <person name="Ohm R.A."/>
            <person name="Martin F."/>
            <person name="Silar P."/>
            <person name="Natvig D.O."/>
            <person name="Lalanne C."/>
            <person name="Gautier V."/>
            <person name="Ament-Velasquez S.L."/>
            <person name="Kruys A."/>
            <person name="Hutchinson M.I."/>
            <person name="Powell A.J."/>
            <person name="Barry K."/>
            <person name="Miller A.N."/>
            <person name="Grigoriev I.V."/>
            <person name="Debuchy R."/>
            <person name="Gladieux P."/>
            <person name="Hiltunen Thoren M."/>
            <person name="Johannesson H."/>
        </authorList>
    </citation>
    <scope>NUCLEOTIDE SEQUENCE</scope>
    <source>
        <strain evidence="2">PSN243</strain>
    </source>
</reference>
<feature type="region of interest" description="Disordered" evidence="1">
    <location>
        <begin position="53"/>
        <end position="76"/>
    </location>
</feature>
<keyword evidence="3" id="KW-1185">Reference proteome</keyword>
<name>A0AAV9GHQ9_9PEZI</name>
<protein>
    <submittedName>
        <fullName evidence="2">Uncharacterized protein</fullName>
    </submittedName>
</protein>
<sequence>MAPRMVTSTPRQSHPDANKAITANRRTPTSHPATTKSRVEILISCHLTDTTNKRLPTMSHLPEPPSLPEPTSHSTSTGFQIPRFTISIHGSPAAYQQTRTPPLPHARMRAVGGVRLSLTPLGTPSCQCVCRPKWTCSRRLALKDRTRSAGGSVLSCVVVDGGGCDAWRARSAVFGMGWGNGDCFAVCCRSSDRGEMAMGSGSDRVGDCDCACWSEFLRPGPRERWAWCASGGEASEQ</sequence>
<feature type="compositionally biased region" description="Polar residues" evidence="1">
    <location>
        <begin position="24"/>
        <end position="35"/>
    </location>
</feature>
<reference evidence="2" key="2">
    <citation type="submission" date="2023-05" db="EMBL/GenBank/DDBJ databases">
        <authorList>
            <consortium name="Lawrence Berkeley National Laboratory"/>
            <person name="Steindorff A."/>
            <person name="Hensen N."/>
            <person name="Bonometti L."/>
            <person name="Westerberg I."/>
            <person name="Brannstrom I.O."/>
            <person name="Guillou S."/>
            <person name="Cros-Aarteil S."/>
            <person name="Calhoun S."/>
            <person name="Haridas S."/>
            <person name="Kuo A."/>
            <person name="Mondo S."/>
            <person name="Pangilinan J."/>
            <person name="Riley R."/>
            <person name="Labutti K."/>
            <person name="Andreopoulos B."/>
            <person name="Lipzen A."/>
            <person name="Chen C."/>
            <person name="Yanf M."/>
            <person name="Daum C."/>
            <person name="Ng V."/>
            <person name="Clum A."/>
            <person name="Ohm R."/>
            <person name="Martin F."/>
            <person name="Silar P."/>
            <person name="Natvig D."/>
            <person name="Lalanne C."/>
            <person name="Gautier V."/>
            <person name="Ament-Velasquez S.L."/>
            <person name="Kruys A."/>
            <person name="Hutchinson M.I."/>
            <person name="Powell A.J."/>
            <person name="Barry K."/>
            <person name="Miller A.N."/>
            <person name="Grigoriev I.V."/>
            <person name="Debuchy R."/>
            <person name="Gladieux P."/>
            <person name="Thoren M.H."/>
            <person name="Johannesson H."/>
        </authorList>
    </citation>
    <scope>NUCLEOTIDE SEQUENCE</scope>
    <source>
        <strain evidence="2">PSN243</strain>
    </source>
</reference>
<feature type="compositionally biased region" description="Polar residues" evidence="1">
    <location>
        <begin position="1"/>
        <end position="12"/>
    </location>
</feature>
<gene>
    <name evidence="2" type="ORF">QBC34DRAFT_117342</name>
</gene>
<proteinExistence type="predicted"/>
<dbReference type="EMBL" id="MU865944">
    <property type="protein sequence ID" value="KAK4448294.1"/>
    <property type="molecule type" value="Genomic_DNA"/>
</dbReference>
<evidence type="ECO:0000313" key="2">
    <source>
        <dbReference type="EMBL" id="KAK4448294.1"/>
    </source>
</evidence>
<evidence type="ECO:0000313" key="3">
    <source>
        <dbReference type="Proteomes" id="UP001321760"/>
    </source>
</evidence>
<accession>A0AAV9GHQ9</accession>
<organism evidence="2 3">
    <name type="scientific">Podospora aff. communis PSN243</name>
    <dbReference type="NCBI Taxonomy" id="3040156"/>
    <lineage>
        <taxon>Eukaryota</taxon>
        <taxon>Fungi</taxon>
        <taxon>Dikarya</taxon>
        <taxon>Ascomycota</taxon>
        <taxon>Pezizomycotina</taxon>
        <taxon>Sordariomycetes</taxon>
        <taxon>Sordariomycetidae</taxon>
        <taxon>Sordariales</taxon>
        <taxon>Podosporaceae</taxon>
        <taxon>Podospora</taxon>
    </lineage>
</organism>
<feature type="region of interest" description="Disordered" evidence="1">
    <location>
        <begin position="1"/>
        <end position="35"/>
    </location>
</feature>
<dbReference type="AlphaFoldDB" id="A0AAV9GHQ9"/>
<comment type="caution">
    <text evidence="2">The sequence shown here is derived from an EMBL/GenBank/DDBJ whole genome shotgun (WGS) entry which is preliminary data.</text>
</comment>
<evidence type="ECO:0000256" key="1">
    <source>
        <dbReference type="SAM" id="MobiDB-lite"/>
    </source>
</evidence>